<dbReference type="InterPro" id="IPR017853">
    <property type="entry name" value="GH"/>
</dbReference>
<dbReference type="PANTHER" id="PTHR42767">
    <property type="entry name" value="ENDO-BETA-1,6-GALACTANASE"/>
    <property type="match status" value="1"/>
</dbReference>
<dbReference type="SUPFAM" id="SSF50370">
    <property type="entry name" value="Ricin B-like lectins"/>
    <property type="match status" value="1"/>
</dbReference>
<dbReference type="Pfam" id="PF14200">
    <property type="entry name" value="RicinB_lectin_2"/>
    <property type="match status" value="1"/>
</dbReference>
<dbReference type="SUPFAM" id="SSF51445">
    <property type="entry name" value="(Trans)glycosidases"/>
    <property type="match status" value="1"/>
</dbReference>
<keyword evidence="4" id="KW-1185">Reference proteome</keyword>
<dbReference type="PANTHER" id="PTHR42767:SF1">
    <property type="entry name" value="ENDO-BETA-1,6-GALACTANASE-LIKE DOMAIN-CONTAINING PROTEIN"/>
    <property type="match status" value="1"/>
</dbReference>
<dbReference type="RefSeq" id="WP_234044646.1">
    <property type="nucleotide sequence ID" value="NZ_JAENII010000006.1"/>
</dbReference>
<dbReference type="InterPro" id="IPR039743">
    <property type="entry name" value="6GAL/EXGAL"/>
</dbReference>
<dbReference type="Gene3D" id="3.20.20.80">
    <property type="entry name" value="Glycosidases"/>
    <property type="match status" value="1"/>
</dbReference>
<sequence>MAVEIPASAVSPGQTSYTTADGGVTLGSSSPFTQSSNYFGIEGGTNALAIDDADGLAPADEVLTIQLQPGFHATGLRLRWARGLISISGLAGDPEAGLGDYDAETGTWTYYQAWTSSSSVSYTFANRDATLGRSLSLTVLDPVVSNPQFSLVSISYENLNDEGSPVPIFIDGSNRQQVMESFGASGYWSFDPTESWPEELKERMAEYLFSEAGGIGLSSFRFDFGGGDLDENGNRITGLQTSEPGSWRFPEALKTSAEGDYDWSRRMGQQWFLRRAHEYGIRQLTLGSNSPPAWATKNGRTFCDESVVAIGNTNLDPAMRDEYAAYLCDVIEHFRDQDGIVFSEVSPLNEPEYLWDNGSQEGCRYFDLVEIRELVNALHSEMSGRDLVDGTRILLGDHASIRSVNNRNYLSELYGHPDTAGKLAPVVGYHSYFTDLDPDLDSSLRDDLRSDAAELGMATMMTEFCPLRQYGNGRDLSIEPAWYVFKVIHRDLTRANNTAWSWWRALSPADYKDGLLYTDFRAVGSPDPEVFDSKLLWMLGNFSRFIRPGATRLGVQAPDELSGLMVSAWLGPDEREVVVVAGNASTEPQEIRLSPSLSGAAGDVLEWQPWLTDAGHSLERGAAFTEVYEMPPRSFVTFVGRRTTSPFRLHAVVTADDAYYDPSVTPQVSLSARATWEDGVVTLRSMETGGALSLGEQSEWVLRPVEREPLGMITESRYEVCAATSGRRLGLGGDESMLQRPLALVDEAIAWDLERDLQGRLRLRHVSSQRVLGLSPAGEWVGVIDGGEARERVNLEAVPVAAEFEWADGFGDGPVIHDDPVVPRWYQVRARFEGSVATGRLLVRPGESASVIAGVPDQVEVLKGQSVSLSADRREGGGTVRFRINAAHADVTLLDDGGDGPELPVLSEAPKGGDDELWEWIDPLTGESRVTLENGDQGRLRNVQSGRFLWPQGGSSGADAPVVQAPLLESGPATLWEISEVESGRWRIQHVVSGHVLSISGTTGLPVTWPDGPELNLRFYLDVADARPSQRWWSGGFGSARTIDVTPQQSGRISVHETTAGLLTTASVDVRVLQRYSDWAEQWFVDPELADTGSSADFDGDGLSNEFEYIHGLNPRDGVIETRPVTVDDIGAGQVEVVFLRNPDAAGQWQLETSPDCNEWRVMDTAEYEERDRSFRVVANRDGRGFYRLRFIEVDS</sequence>
<reference evidence="3" key="1">
    <citation type="submission" date="2021-01" db="EMBL/GenBank/DDBJ databases">
        <title>Modified the classification status of verrucomicrobia.</title>
        <authorList>
            <person name="Feng X."/>
        </authorList>
    </citation>
    <scope>NUCLEOTIDE SEQUENCE</scope>
    <source>
        <strain evidence="3">KCTC 22201</strain>
    </source>
</reference>
<dbReference type="InterPro" id="IPR039514">
    <property type="entry name" value="6GAL-like"/>
</dbReference>
<dbReference type="InterPro" id="IPR035992">
    <property type="entry name" value="Ricin_B-like_lectins"/>
</dbReference>
<dbReference type="AlphaFoldDB" id="A0A934RF90"/>
<organism evidence="3 4">
    <name type="scientific">Haloferula rosea</name>
    <dbReference type="NCBI Taxonomy" id="490093"/>
    <lineage>
        <taxon>Bacteria</taxon>
        <taxon>Pseudomonadati</taxon>
        <taxon>Verrucomicrobiota</taxon>
        <taxon>Verrucomicrobiia</taxon>
        <taxon>Verrucomicrobiales</taxon>
        <taxon>Verrucomicrobiaceae</taxon>
        <taxon>Haloferula</taxon>
    </lineage>
</organism>
<dbReference type="CDD" id="cd00161">
    <property type="entry name" value="beta-trefoil_Ricin-like"/>
    <property type="match status" value="1"/>
</dbReference>
<evidence type="ECO:0000259" key="2">
    <source>
        <dbReference type="Pfam" id="PF14587"/>
    </source>
</evidence>
<name>A0A934RF90_9BACT</name>
<gene>
    <name evidence="3" type="ORF">JIN81_09775</name>
</gene>
<dbReference type="GO" id="GO:0004553">
    <property type="term" value="F:hydrolase activity, hydrolyzing O-glycosyl compounds"/>
    <property type="evidence" value="ECO:0007669"/>
    <property type="project" value="InterPro"/>
</dbReference>
<proteinExistence type="predicted"/>
<dbReference type="SUPFAM" id="SSF51011">
    <property type="entry name" value="Glycosyl hydrolase domain"/>
    <property type="match status" value="1"/>
</dbReference>
<dbReference type="InterPro" id="IPR000772">
    <property type="entry name" value="Ricin_B_lectin"/>
</dbReference>
<accession>A0A934RF90</accession>
<protein>
    <submittedName>
        <fullName evidence="3">RICIN domain-containing protein</fullName>
    </submittedName>
</protein>
<comment type="caution">
    <text evidence="3">The sequence shown here is derived from an EMBL/GenBank/DDBJ whole genome shotgun (WGS) entry which is preliminary data.</text>
</comment>
<evidence type="ECO:0000313" key="3">
    <source>
        <dbReference type="EMBL" id="MBK1827310.1"/>
    </source>
</evidence>
<dbReference type="Pfam" id="PF14587">
    <property type="entry name" value="Glyco_hydr_30_2"/>
    <property type="match status" value="1"/>
</dbReference>
<dbReference type="InterPro" id="IPR013780">
    <property type="entry name" value="Glyco_hydro_b"/>
</dbReference>
<dbReference type="EMBL" id="JAENII010000006">
    <property type="protein sequence ID" value="MBK1827310.1"/>
    <property type="molecule type" value="Genomic_DNA"/>
</dbReference>
<evidence type="ECO:0000313" key="4">
    <source>
        <dbReference type="Proteomes" id="UP000658278"/>
    </source>
</evidence>
<evidence type="ECO:0000259" key="1">
    <source>
        <dbReference type="Pfam" id="PF14200"/>
    </source>
</evidence>
<dbReference type="Gene3D" id="2.60.40.1180">
    <property type="entry name" value="Golgi alpha-mannosidase II"/>
    <property type="match status" value="1"/>
</dbReference>
<dbReference type="Gene3D" id="2.80.10.50">
    <property type="match status" value="1"/>
</dbReference>
<dbReference type="Proteomes" id="UP000658278">
    <property type="component" value="Unassembled WGS sequence"/>
</dbReference>
<feature type="domain" description="Ricin B lectin" evidence="1">
    <location>
        <begin position="934"/>
        <end position="1001"/>
    </location>
</feature>
<feature type="domain" description="Endo-beta-1,6-galactanase-like" evidence="2">
    <location>
        <begin position="166"/>
        <end position="517"/>
    </location>
</feature>